<comment type="similarity">
    <text evidence="1">Belongs to the peptidase M13 family.</text>
</comment>
<dbReference type="SUPFAM" id="SSF55486">
    <property type="entry name" value="Metalloproteases ('zincins'), catalytic domain"/>
    <property type="match status" value="1"/>
</dbReference>
<dbReference type="Pfam" id="PF01431">
    <property type="entry name" value="Peptidase_M13"/>
    <property type="match status" value="1"/>
</dbReference>
<dbReference type="GO" id="GO:0016485">
    <property type="term" value="P:protein processing"/>
    <property type="evidence" value="ECO:0007669"/>
    <property type="project" value="TreeGrafter"/>
</dbReference>
<dbReference type="PANTHER" id="PTHR11733">
    <property type="entry name" value="ZINC METALLOPROTEASE FAMILY M13 NEPRILYSIN-RELATED"/>
    <property type="match status" value="1"/>
</dbReference>
<gene>
    <name evidence="3" type="primary">PHEX_0</name>
    <name evidence="3" type="ORF">g.45883</name>
</gene>
<dbReference type="PRINTS" id="PR00786">
    <property type="entry name" value="NEPRILYSIN"/>
</dbReference>
<dbReference type="GO" id="GO:0004222">
    <property type="term" value="F:metalloendopeptidase activity"/>
    <property type="evidence" value="ECO:0007669"/>
    <property type="project" value="InterPro"/>
</dbReference>
<dbReference type="EMBL" id="GBYB01006984">
    <property type="protein sequence ID" value="JAG76751.1"/>
    <property type="molecule type" value="Transcribed_RNA"/>
</dbReference>
<protein>
    <submittedName>
        <fullName evidence="3">PHEX_0 protein</fullName>
    </submittedName>
</protein>
<evidence type="ECO:0000313" key="3">
    <source>
        <dbReference type="EMBL" id="JAG76751.1"/>
    </source>
</evidence>
<evidence type="ECO:0000259" key="2">
    <source>
        <dbReference type="Pfam" id="PF01431"/>
    </source>
</evidence>
<dbReference type="PANTHER" id="PTHR11733:SF167">
    <property type="entry name" value="FI17812P1-RELATED"/>
    <property type="match status" value="1"/>
</dbReference>
<feature type="domain" description="Peptidase M13 C-terminal" evidence="2">
    <location>
        <begin position="99"/>
        <end position="256"/>
    </location>
</feature>
<accession>A0A0C9QTE8</accession>
<sequence>MMKNIQKELKCQIESSNWLSEQGKKQAIEKVNTMQTMVGFPDWYKNETAVMNHYKGLTIGNEYLDNVLSYMRYEKRLAIRAFGGYKGNEAWMMDPVTVNAAYAMDINIMVVPAVDFQPPLFGEKVPNYVNYATAGVVIGHEMGHGLDYAGLRVNGTHYAFVAENFYKQAKCFIDQFDEFYGGQTFAPPDSDESPETRGQRTVQENIADTTGIEAVYRAYRRMQKNKRQREELKLPGFEKYTDEQMFFISFAGVCIDYSNNDNNLFCN</sequence>
<dbReference type="AlphaFoldDB" id="A0A0C9QTE8"/>
<dbReference type="GO" id="GO:0046872">
    <property type="term" value="F:metal ion binding"/>
    <property type="evidence" value="ECO:0007669"/>
    <property type="project" value="UniProtKB-KW"/>
</dbReference>
<evidence type="ECO:0000256" key="1">
    <source>
        <dbReference type="ARBA" id="ARBA00007357"/>
    </source>
</evidence>
<proteinExistence type="inferred from homology"/>
<dbReference type="InterPro" id="IPR018497">
    <property type="entry name" value="Peptidase_M13_C"/>
</dbReference>
<name>A0A0C9QTE8_9HYME</name>
<dbReference type="Gene3D" id="3.40.390.10">
    <property type="entry name" value="Collagenase (Catalytic Domain)"/>
    <property type="match status" value="1"/>
</dbReference>
<dbReference type="GO" id="GO:0005886">
    <property type="term" value="C:plasma membrane"/>
    <property type="evidence" value="ECO:0007669"/>
    <property type="project" value="UniProtKB-SubCell"/>
</dbReference>
<reference evidence="3" key="1">
    <citation type="submission" date="2015-01" db="EMBL/GenBank/DDBJ databases">
        <title>Transcriptome Assembly of Fopius arisanus.</title>
        <authorList>
            <person name="Geib S."/>
        </authorList>
    </citation>
    <scope>NUCLEOTIDE SEQUENCE</scope>
</reference>
<dbReference type="InterPro" id="IPR024079">
    <property type="entry name" value="MetalloPept_cat_dom_sf"/>
</dbReference>
<dbReference type="PROSITE" id="PS51885">
    <property type="entry name" value="NEPRILYSIN"/>
    <property type="match status" value="1"/>
</dbReference>
<dbReference type="InterPro" id="IPR000718">
    <property type="entry name" value="Peptidase_M13"/>
</dbReference>
<organism evidence="3">
    <name type="scientific">Fopius arisanus</name>
    <dbReference type="NCBI Taxonomy" id="64838"/>
    <lineage>
        <taxon>Eukaryota</taxon>
        <taxon>Metazoa</taxon>
        <taxon>Ecdysozoa</taxon>
        <taxon>Arthropoda</taxon>
        <taxon>Hexapoda</taxon>
        <taxon>Insecta</taxon>
        <taxon>Pterygota</taxon>
        <taxon>Neoptera</taxon>
        <taxon>Endopterygota</taxon>
        <taxon>Hymenoptera</taxon>
        <taxon>Apocrita</taxon>
        <taxon>Ichneumonoidea</taxon>
        <taxon>Braconidae</taxon>
        <taxon>Opiinae</taxon>
        <taxon>Fopius</taxon>
    </lineage>
</organism>